<dbReference type="EMBL" id="UINC01016542">
    <property type="protein sequence ID" value="SVA68799.1"/>
    <property type="molecule type" value="Genomic_DNA"/>
</dbReference>
<feature type="region of interest" description="Disordered" evidence="1">
    <location>
        <begin position="1"/>
        <end position="22"/>
    </location>
</feature>
<reference evidence="2" key="1">
    <citation type="submission" date="2018-05" db="EMBL/GenBank/DDBJ databases">
        <authorList>
            <person name="Lanie J.A."/>
            <person name="Ng W.-L."/>
            <person name="Kazmierczak K.M."/>
            <person name="Andrzejewski T.M."/>
            <person name="Davidsen T.M."/>
            <person name="Wayne K.J."/>
            <person name="Tettelin H."/>
            <person name="Glass J.I."/>
            <person name="Rusch D."/>
            <person name="Podicherti R."/>
            <person name="Tsui H.-C.T."/>
            <person name="Winkler M.E."/>
        </authorList>
    </citation>
    <scope>NUCLEOTIDE SEQUENCE</scope>
</reference>
<evidence type="ECO:0000256" key="1">
    <source>
        <dbReference type="SAM" id="MobiDB-lite"/>
    </source>
</evidence>
<dbReference type="AlphaFoldDB" id="A0A381XVJ4"/>
<accession>A0A381XVJ4</accession>
<evidence type="ECO:0000313" key="2">
    <source>
        <dbReference type="EMBL" id="SVA68799.1"/>
    </source>
</evidence>
<proteinExistence type="predicted"/>
<protein>
    <submittedName>
        <fullName evidence="2">Uncharacterized protein</fullName>
    </submittedName>
</protein>
<organism evidence="2">
    <name type="scientific">marine metagenome</name>
    <dbReference type="NCBI Taxonomy" id="408172"/>
    <lineage>
        <taxon>unclassified sequences</taxon>
        <taxon>metagenomes</taxon>
        <taxon>ecological metagenomes</taxon>
    </lineage>
</organism>
<name>A0A381XVJ4_9ZZZZ</name>
<gene>
    <name evidence="2" type="ORF">METZ01_LOCUS121653</name>
</gene>
<sequence length="83" mass="9416">MTISAKQKKIDNAKKGAPKVPGDTCPSINYVQDIIEQISDRTDDDWAAKQVGVINGVLEYIRESNEELRNSSYYWYKKYKGAA</sequence>